<dbReference type="EMBL" id="JACHHT010000002">
    <property type="protein sequence ID" value="MBB6521535.1"/>
    <property type="molecule type" value="Genomic_DNA"/>
</dbReference>
<dbReference type="PANTHER" id="PTHR35038:SF6">
    <property type="entry name" value="SURFACE LOCALIZED DECAHEME CYTOCHROME C LIPOPROTEIN"/>
    <property type="match status" value="1"/>
</dbReference>
<reference evidence="4 5" key="1">
    <citation type="submission" date="2020-08" db="EMBL/GenBank/DDBJ databases">
        <title>Genomic Encyclopedia of Type Strains, Phase IV (KMG-IV): sequencing the most valuable type-strain genomes for metagenomic binning, comparative biology and taxonomic classification.</title>
        <authorList>
            <person name="Goeker M."/>
        </authorList>
    </citation>
    <scope>NUCLEOTIDE SEQUENCE [LARGE SCALE GENOMIC DNA]</scope>
    <source>
        <strain evidence="4 5">DSM 22368</strain>
    </source>
</reference>
<feature type="signal peptide" evidence="2">
    <location>
        <begin position="1"/>
        <end position="26"/>
    </location>
</feature>
<comment type="caution">
    <text evidence="4">The sequence shown here is derived from an EMBL/GenBank/DDBJ whole genome shotgun (WGS) entry which is preliminary data.</text>
</comment>
<dbReference type="Pfam" id="PF13435">
    <property type="entry name" value="Cytochrome_C554"/>
    <property type="match status" value="1"/>
</dbReference>
<dbReference type="PANTHER" id="PTHR35038">
    <property type="entry name" value="DISSIMILATORY SULFITE REDUCTASE SIRA"/>
    <property type="match status" value="1"/>
</dbReference>
<dbReference type="GO" id="GO:0016491">
    <property type="term" value="F:oxidoreductase activity"/>
    <property type="evidence" value="ECO:0007669"/>
    <property type="project" value="TreeGrafter"/>
</dbReference>
<sequence length="436" mass="48613">MKISMLRLPVYLFGLLVLGSSSSVMAEKNTITGPHKHMGVATCASSVCHGKPAPDANSYALLNEYRTWSREDLHSKAYKILFNAESKRMAKNLGLASAHTADICLDCHADNVPQSQRGPKFVIRDGVGCEACHGGSENWLDSHYKKGVTHAENLKAGMYPTESPKPRAEMCLSCHLGTKDKFATHRIMGAGHPRLAFELETFTANQPAHYVVDKDYLERKGQIESVTMWVAGVYYTAKQTLELYNSHLLTANGLIPELSFYDCHACHHPMDKKNWRQTSIEVGLKPGDLRLNDSALQMLIGISFIRDQEAAQGLLQLSRGLHVASRKDIATLRNASKQLLNQLAGMEDMLLRNYNRNEISELRKRILTKSAAGQYRDYTSAEQAFLAVETLTLALDQSERYANLMDSFYGSLASESAFQQTRFASLAQRLLSTMYP</sequence>
<organism evidence="4 5">
    <name type="scientific">Pseudoteredinibacter isoporae</name>
    <dbReference type="NCBI Taxonomy" id="570281"/>
    <lineage>
        <taxon>Bacteria</taxon>
        <taxon>Pseudomonadati</taxon>
        <taxon>Pseudomonadota</taxon>
        <taxon>Gammaproteobacteria</taxon>
        <taxon>Cellvibrionales</taxon>
        <taxon>Cellvibrionaceae</taxon>
        <taxon>Pseudoteredinibacter</taxon>
    </lineage>
</organism>
<dbReference type="InterPro" id="IPR023155">
    <property type="entry name" value="Cyt_c-552/4"/>
</dbReference>
<gene>
    <name evidence="4" type="ORF">HNR48_001820</name>
</gene>
<dbReference type="Proteomes" id="UP000528457">
    <property type="component" value="Unassembled WGS sequence"/>
</dbReference>
<dbReference type="RefSeq" id="WP_166844122.1">
    <property type="nucleotide sequence ID" value="NZ_JAAONY010000002.1"/>
</dbReference>
<protein>
    <recommendedName>
        <fullName evidence="3">Cytochrome c-552/4 domain-containing protein</fullName>
    </recommendedName>
</protein>
<keyword evidence="1 2" id="KW-0732">Signal</keyword>
<dbReference type="AlphaFoldDB" id="A0A7X0MVV9"/>
<dbReference type="Gene3D" id="1.10.1130.10">
    <property type="entry name" value="Flavocytochrome C3, Chain A"/>
    <property type="match status" value="1"/>
</dbReference>
<evidence type="ECO:0000313" key="5">
    <source>
        <dbReference type="Proteomes" id="UP000528457"/>
    </source>
</evidence>
<dbReference type="InterPro" id="IPR036280">
    <property type="entry name" value="Multihaem_cyt_sf"/>
</dbReference>
<dbReference type="InParanoid" id="A0A7X0MVV9"/>
<proteinExistence type="predicted"/>
<keyword evidence="5" id="KW-1185">Reference proteome</keyword>
<feature type="chain" id="PRO_5030794773" description="Cytochrome c-552/4 domain-containing protein" evidence="2">
    <location>
        <begin position="27"/>
        <end position="436"/>
    </location>
</feature>
<evidence type="ECO:0000256" key="1">
    <source>
        <dbReference type="ARBA" id="ARBA00022729"/>
    </source>
</evidence>
<dbReference type="SUPFAM" id="SSF48695">
    <property type="entry name" value="Multiheme cytochromes"/>
    <property type="match status" value="1"/>
</dbReference>
<evidence type="ECO:0000256" key="2">
    <source>
        <dbReference type="SAM" id="SignalP"/>
    </source>
</evidence>
<dbReference type="InterPro" id="IPR051829">
    <property type="entry name" value="Multiheme_Cytochr_ET"/>
</dbReference>
<evidence type="ECO:0000313" key="4">
    <source>
        <dbReference type="EMBL" id="MBB6521535.1"/>
    </source>
</evidence>
<accession>A0A7X0MVV9</accession>
<name>A0A7X0MVV9_9GAMM</name>
<feature type="domain" description="Cytochrome c-552/4" evidence="3">
    <location>
        <begin position="63"/>
        <end position="134"/>
    </location>
</feature>
<evidence type="ECO:0000259" key="3">
    <source>
        <dbReference type="Pfam" id="PF13435"/>
    </source>
</evidence>